<dbReference type="PRINTS" id="PR00046">
    <property type="entry name" value="SIGMA70FCT"/>
</dbReference>
<proteinExistence type="predicted"/>
<dbReference type="NCBIfam" id="TIGR02937">
    <property type="entry name" value="sigma70-ECF"/>
    <property type="match status" value="1"/>
</dbReference>
<keyword evidence="2" id="KW-0731">Sigma factor</keyword>
<dbReference type="Gene3D" id="1.10.10.10">
    <property type="entry name" value="Winged helix-like DNA-binding domain superfamily/Winged helix DNA-binding domain"/>
    <property type="match status" value="2"/>
</dbReference>
<dbReference type="CDD" id="cd06171">
    <property type="entry name" value="Sigma70_r4"/>
    <property type="match status" value="1"/>
</dbReference>
<dbReference type="InterPro" id="IPR013324">
    <property type="entry name" value="RNA_pol_sigma_r3/r4-like"/>
</dbReference>
<comment type="caution">
    <text evidence="8">The sequence shown here is derived from an EMBL/GenBank/DDBJ whole genome shotgun (WGS) entry which is preliminary data.</text>
</comment>
<dbReference type="Pfam" id="PF04545">
    <property type="entry name" value="Sigma70_r4"/>
    <property type="match status" value="1"/>
</dbReference>
<keyword evidence="1" id="KW-0805">Transcription regulation</keyword>
<dbReference type="PANTHER" id="PTHR30385:SF4">
    <property type="entry name" value="RNA POLYMERASE SIGMA-E FACTOR"/>
    <property type="match status" value="1"/>
</dbReference>
<feature type="domain" description="RNA polymerase sigma-70 region 2" evidence="6">
    <location>
        <begin position="48"/>
        <end position="114"/>
    </location>
</feature>
<feature type="domain" description="RNA polymerase sigma-70 region 4" evidence="7">
    <location>
        <begin position="216"/>
        <end position="264"/>
    </location>
</feature>
<dbReference type="SUPFAM" id="SSF88946">
    <property type="entry name" value="Sigma2 domain of RNA polymerase sigma factors"/>
    <property type="match status" value="1"/>
</dbReference>
<dbReference type="Proteomes" id="UP000778578">
    <property type="component" value="Unassembled WGS sequence"/>
</dbReference>
<evidence type="ECO:0000256" key="4">
    <source>
        <dbReference type="ARBA" id="ARBA00023163"/>
    </source>
</evidence>
<dbReference type="Pfam" id="PF04539">
    <property type="entry name" value="Sigma70_r3"/>
    <property type="match status" value="1"/>
</dbReference>
<dbReference type="InterPro" id="IPR007630">
    <property type="entry name" value="RNA_pol_sigma70_r4"/>
</dbReference>
<dbReference type="Gene3D" id="1.20.120.1810">
    <property type="match status" value="1"/>
</dbReference>
<dbReference type="RefSeq" id="WP_222959378.1">
    <property type="nucleotide sequence ID" value="NZ_JAINZZ010000001.1"/>
</dbReference>
<evidence type="ECO:0000256" key="2">
    <source>
        <dbReference type="ARBA" id="ARBA00023082"/>
    </source>
</evidence>
<accession>A0ABS7PZL1</accession>
<organism evidence="8 9">
    <name type="scientific">Actinacidiphila acidipaludis</name>
    <dbReference type="NCBI Taxonomy" id="2873382"/>
    <lineage>
        <taxon>Bacteria</taxon>
        <taxon>Bacillati</taxon>
        <taxon>Actinomycetota</taxon>
        <taxon>Actinomycetes</taxon>
        <taxon>Kitasatosporales</taxon>
        <taxon>Streptomycetaceae</taxon>
        <taxon>Actinacidiphila</taxon>
    </lineage>
</organism>
<dbReference type="InterPro" id="IPR007627">
    <property type="entry name" value="RNA_pol_sigma70_r2"/>
</dbReference>
<dbReference type="EMBL" id="JAINZZ010000001">
    <property type="protein sequence ID" value="MBY8876091.1"/>
    <property type="molecule type" value="Genomic_DNA"/>
</dbReference>
<keyword evidence="9" id="KW-1185">Reference proteome</keyword>
<dbReference type="PANTHER" id="PTHR30385">
    <property type="entry name" value="SIGMA FACTOR F FLAGELLAR"/>
    <property type="match status" value="1"/>
</dbReference>
<reference evidence="8 9" key="1">
    <citation type="submission" date="2021-08" db="EMBL/GenBank/DDBJ databases">
        <title>WGS of actinomycetes from Thailand.</title>
        <authorList>
            <person name="Thawai C."/>
        </authorList>
    </citation>
    <scope>NUCLEOTIDE SEQUENCE [LARGE SCALE GENOMIC DNA]</scope>
    <source>
        <strain evidence="8 9">PLK6-54</strain>
    </source>
</reference>
<evidence type="ECO:0000313" key="9">
    <source>
        <dbReference type="Proteomes" id="UP000778578"/>
    </source>
</evidence>
<dbReference type="SUPFAM" id="SSF88659">
    <property type="entry name" value="Sigma3 and sigma4 domains of RNA polymerase sigma factors"/>
    <property type="match status" value="2"/>
</dbReference>
<dbReference type="InterPro" id="IPR013325">
    <property type="entry name" value="RNA_pol_sigma_r2"/>
</dbReference>
<dbReference type="InterPro" id="IPR036388">
    <property type="entry name" value="WH-like_DNA-bd_sf"/>
</dbReference>
<dbReference type="InterPro" id="IPR014284">
    <property type="entry name" value="RNA_pol_sigma-70_dom"/>
</dbReference>
<evidence type="ECO:0000259" key="5">
    <source>
        <dbReference type="Pfam" id="PF04539"/>
    </source>
</evidence>
<dbReference type="Pfam" id="PF04542">
    <property type="entry name" value="Sigma70_r2"/>
    <property type="match status" value="1"/>
</dbReference>
<evidence type="ECO:0000259" key="6">
    <source>
        <dbReference type="Pfam" id="PF04542"/>
    </source>
</evidence>
<name>A0ABS7PZL1_9ACTN</name>
<dbReference type="InterPro" id="IPR000943">
    <property type="entry name" value="RNA_pol_sigma70"/>
</dbReference>
<evidence type="ECO:0000256" key="3">
    <source>
        <dbReference type="ARBA" id="ARBA00023125"/>
    </source>
</evidence>
<evidence type="ECO:0000313" key="8">
    <source>
        <dbReference type="EMBL" id="MBY8876091.1"/>
    </source>
</evidence>
<dbReference type="InterPro" id="IPR007624">
    <property type="entry name" value="RNA_pol_sigma70_r3"/>
</dbReference>
<gene>
    <name evidence="8" type="ORF">K7862_00345</name>
</gene>
<sequence length="270" mass="29915">MNEDSTAAVDRTRRTAPGKLRAESRKLFRRLAALRPGTREHADARDALVELNLPLVHFVAGQYRSSPTPQDDLEQVGTIGLIKAVDGFDPDRGLEFTTYAVPKIRGEIQHYFRECGWAMHVPRRLQELRLKLGKATDELTQTCGRQPTTATLADHLGLDESEVREGVLAGLAYNTTSLDTQFDDQGDAAPALLKTIGAPDSALEKADNLMALKPMLERLDDRDRTILGLRFCSGMTQVEIGAEMGLSQVHVSRILIRTLARLRKDMLVDA</sequence>
<evidence type="ECO:0000256" key="1">
    <source>
        <dbReference type="ARBA" id="ARBA00023015"/>
    </source>
</evidence>
<feature type="domain" description="RNA polymerase sigma-70 region 3" evidence="5">
    <location>
        <begin position="127"/>
        <end position="187"/>
    </location>
</feature>
<dbReference type="NCBIfam" id="TIGR02980">
    <property type="entry name" value="SigBFG"/>
    <property type="match status" value="1"/>
</dbReference>
<dbReference type="InterPro" id="IPR014322">
    <property type="entry name" value="RNA_pol_sigma-B/F/G"/>
</dbReference>
<keyword evidence="4" id="KW-0804">Transcription</keyword>
<protein>
    <submittedName>
        <fullName evidence="8">SigB/SigF/SigG family RNA polymerase sigma factor</fullName>
    </submittedName>
</protein>
<evidence type="ECO:0000259" key="7">
    <source>
        <dbReference type="Pfam" id="PF04545"/>
    </source>
</evidence>
<keyword evidence="3" id="KW-0238">DNA-binding</keyword>